<evidence type="ECO:0000256" key="7">
    <source>
        <dbReference type="ARBA" id="ARBA00022679"/>
    </source>
</evidence>
<comment type="similarity">
    <text evidence="5">Belongs to the class-II pyridoxal-phosphate-dependent aminotransferase family.</text>
</comment>
<dbReference type="GO" id="GO:0046513">
    <property type="term" value="P:ceramide biosynthetic process"/>
    <property type="evidence" value="ECO:0007669"/>
    <property type="project" value="TreeGrafter"/>
</dbReference>
<dbReference type="InterPro" id="IPR015424">
    <property type="entry name" value="PyrdxlP-dep_Trfase"/>
</dbReference>
<evidence type="ECO:0000256" key="15">
    <source>
        <dbReference type="SAM" id="Phobius"/>
    </source>
</evidence>
<dbReference type="EnsemblPlants" id="LPERR01G37200.2">
    <property type="protein sequence ID" value="LPERR01G37200.2"/>
    <property type="gene ID" value="LPERR01G37200"/>
</dbReference>
<dbReference type="PROSITE" id="PS00599">
    <property type="entry name" value="AA_TRANSFER_CLASS_2"/>
    <property type="match status" value="2"/>
</dbReference>
<keyword evidence="13 15" id="KW-0472">Membrane</keyword>
<dbReference type="Proteomes" id="UP000032180">
    <property type="component" value="Chromosome 1"/>
</dbReference>
<dbReference type="Gramene" id="LPERR01G37200.2">
    <property type="protein sequence ID" value="LPERR01G37200.2"/>
    <property type="gene ID" value="LPERR01G37200"/>
</dbReference>
<evidence type="ECO:0000313" key="17">
    <source>
        <dbReference type="EnsemblPlants" id="LPERR01G37200.2"/>
    </source>
</evidence>
<dbReference type="CDD" id="cd06454">
    <property type="entry name" value="KBL_like"/>
    <property type="match status" value="2"/>
</dbReference>
<organism evidence="17 18">
    <name type="scientific">Leersia perrieri</name>
    <dbReference type="NCBI Taxonomy" id="77586"/>
    <lineage>
        <taxon>Eukaryota</taxon>
        <taxon>Viridiplantae</taxon>
        <taxon>Streptophyta</taxon>
        <taxon>Embryophyta</taxon>
        <taxon>Tracheophyta</taxon>
        <taxon>Spermatophyta</taxon>
        <taxon>Magnoliopsida</taxon>
        <taxon>Liliopsida</taxon>
        <taxon>Poales</taxon>
        <taxon>Poaceae</taxon>
        <taxon>BOP clade</taxon>
        <taxon>Oryzoideae</taxon>
        <taxon>Oryzeae</taxon>
        <taxon>Oryzinae</taxon>
        <taxon>Leersia</taxon>
    </lineage>
</organism>
<dbReference type="GO" id="GO:0005789">
    <property type="term" value="C:endoplasmic reticulum membrane"/>
    <property type="evidence" value="ECO:0007669"/>
    <property type="project" value="UniProtKB-SubCell"/>
</dbReference>
<evidence type="ECO:0000256" key="1">
    <source>
        <dbReference type="ARBA" id="ARBA00001933"/>
    </source>
</evidence>
<evidence type="ECO:0000256" key="11">
    <source>
        <dbReference type="ARBA" id="ARBA00022919"/>
    </source>
</evidence>
<evidence type="ECO:0000313" key="18">
    <source>
        <dbReference type="Proteomes" id="UP000032180"/>
    </source>
</evidence>
<evidence type="ECO:0000256" key="10">
    <source>
        <dbReference type="ARBA" id="ARBA00022898"/>
    </source>
</evidence>
<comment type="pathway">
    <text evidence="3">Lipid metabolism; sphingolipid metabolism.</text>
</comment>
<evidence type="ECO:0000256" key="4">
    <source>
        <dbReference type="ARBA" id="ARBA00004991"/>
    </source>
</evidence>
<dbReference type="GO" id="GO:0030170">
    <property type="term" value="F:pyridoxal phosphate binding"/>
    <property type="evidence" value="ECO:0007669"/>
    <property type="project" value="InterPro"/>
</dbReference>
<keyword evidence="18" id="KW-1185">Reference proteome</keyword>
<dbReference type="PANTHER" id="PTHR13693">
    <property type="entry name" value="CLASS II AMINOTRANSFERASE/8-AMINO-7-OXONONANOATE SYNTHASE"/>
    <property type="match status" value="1"/>
</dbReference>
<evidence type="ECO:0000256" key="9">
    <source>
        <dbReference type="ARBA" id="ARBA00022824"/>
    </source>
</evidence>
<dbReference type="EC" id="2.3.1.50" evidence="6"/>
<keyword evidence="11" id="KW-0746">Sphingolipid metabolism</keyword>
<dbReference type="InterPro" id="IPR004839">
    <property type="entry name" value="Aminotransferase_I/II_large"/>
</dbReference>
<evidence type="ECO:0000256" key="12">
    <source>
        <dbReference type="ARBA" id="ARBA00022989"/>
    </source>
</evidence>
<evidence type="ECO:0000256" key="8">
    <source>
        <dbReference type="ARBA" id="ARBA00022692"/>
    </source>
</evidence>
<comment type="pathway">
    <text evidence="4">Sphingolipid metabolism.</text>
</comment>
<evidence type="ECO:0000256" key="14">
    <source>
        <dbReference type="ARBA" id="ARBA00048528"/>
    </source>
</evidence>
<keyword evidence="10" id="KW-0663">Pyridoxal phosphate</keyword>
<comment type="catalytic activity">
    <reaction evidence="14">
        <text>L-serine + hexadecanoyl-CoA + H(+) = 3-oxosphinganine + CO2 + CoA</text>
        <dbReference type="Rhea" id="RHEA:14761"/>
        <dbReference type="ChEBI" id="CHEBI:15378"/>
        <dbReference type="ChEBI" id="CHEBI:16526"/>
        <dbReference type="ChEBI" id="CHEBI:33384"/>
        <dbReference type="ChEBI" id="CHEBI:57287"/>
        <dbReference type="ChEBI" id="CHEBI:57379"/>
        <dbReference type="ChEBI" id="CHEBI:58299"/>
        <dbReference type="EC" id="2.3.1.50"/>
    </reaction>
</comment>
<comment type="cofactor">
    <cofactor evidence="1">
        <name>pyridoxal 5'-phosphate</name>
        <dbReference type="ChEBI" id="CHEBI:597326"/>
    </cofactor>
</comment>
<dbReference type="STRING" id="77586.A0A0D9V9U6"/>
<dbReference type="InterPro" id="IPR015422">
    <property type="entry name" value="PyrdxlP-dep_Trfase_small"/>
</dbReference>
<keyword evidence="11" id="KW-0443">Lipid metabolism</keyword>
<dbReference type="GO" id="GO:0004758">
    <property type="term" value="F:serine C-palmitoyltransferase activity"/>
    <property type="evidence" value="ECO:0007669"/>
    <property type="project" value="UniProtKB-EC"/>
</dbReference>
<accession>A0A0D9V9U6</accession>
<dbReference type="Gene3D" id="3.90.1150.10">
    <property type="entry name" value="Aspartate Aminotransferase, domain 1"/>
    <property type="match status" value="2"/>
</dbReference>
<dbReference type="InterPro" id="IPR015421">
    <property type="entry name" value="PyrdxlP-dep_Trfase_major"/>
</dbReference>
<reference evidence="17" key="3">
    <citation type="submission" date="2015-04" db="UniProtKB">
        <authorList>
            <consortium name="EnsemblPlants"/>
        </authorList>
    </citation>
    <scope>IDENTIFICATION</scope>
</reference>
<dbReference type="UniPathway" id="UPA00222"/>
<keyword evidence="8 15" id="KW-0812">Transmembrane</keyword>
<dbReference type="Pfam" id="PF00155">
    <property type="entry name" value="Aminotran_1_2"/>
    <property type="match status" value="2"/>
</dbReference>
<feature type="domain" description="Aminotransferase class I/classII large" evidence="16">
    <location>
        <begin position="111"/>
        <end position="470"/>
    </location>
</feature>
<name>A0A0D9V9U6_9ORYZ</name>
<dbReference type="Gene3D" id="3.40.640.10">
    <property type="entry name" value="Type I PLP-dependent aspartate aminotransferase-like (Major domain)"/>
    <property type="match status" value="2"/>
</dbReference>
<comment type="subcellular location">
    <subcellularLocation>
        <location evidence="2">Endoplasmic reticulum membrane</location>
        <topology evidence="2">Single-pass membrane protein</topology>
    </subcellularLocation>
</comment>
<dbReference type="PANTHER" id="PTHR13693:SF104">
    <property type="entry name" value="LONG CHAIN BASE BIOSYNTHESIS PROTEIN 2B"/>
    <property type="match status" value="1"/>
</dbReference>
<keyword evidence="12 15" id="KW-1133">Transmembrane helix</keyword>
<evidence type="ECO:0000259" key="16">
    <source>
        <dbReference type="Pfam" id="PF00155"/>
    </source>
</evidence>
<proteinExistence type="inferred from homology"/>
<evidence type="ECO:0000256" key="2">
    <source>
        <dbReference type="ARBA" id="ARBA00004389"/>
    </source>
</evidence>
<dbReference type="InterPro" id="IPR001917">
    <property type="entry name" value="Aminotrans_II_pyridoxalP_BS"/>
</dbReference>
<sequence length="1047" mass="114453">MVIKVPYVTAVTTLFSFGLIFGFGHLRDYFRAVLRFFFFAAGDDSPAGTNSKGYAPICEGPEDFYFRRFYRRMQDCFGRPIAGKPDAWFDVVERYSNDSNKTLHRTKNISKCLNLGSYNYLGFAAADEYCTPQVIESLKKYSASTCSVRVDGGNTKLHVELEELVARFVGKPAAILFGMGYVTNSAIIPALVEKGSLIISDSLNHNSIVNGSRGSGATVRVFQHNNPAHLEEVLREQIAGGQPRTHRPWKKIIVIVEGIYSMEGELCKLPEIIAVCKKYKAYTYLDEAHSIGAVGKSGRGVCELLGVDPADVDIMMGTFTKSFGSCGGYIAASKEIIDHLKHICPAHIYATSMSPPAVQQAISAIKVILGEDGSNRGAKKLSQIRENSNFFRSELQKMGFEVLGDNDSPVMPIMIYNPAKIPAFSRECLRQNVAVVTVAFPAVPLLLARARICISASHSREDLIKGLEVISKVGDLVGIKYFPVEHEKTTSVEKLKKLQSAAAVAAAMSSRLQSINQQQKQAASKRRSASSSSSSALHQTLALDPQLPSAATVPYVTAVTTLFSFGLIFGFGHLRDYFRAVLRFFFFAAGGDSPAGTNPKGYAPICVGAEDFYIRRFFRRIQDCFGRPIAGKPDAWFDVVERYSNDSNKTLHRTERTSKCLNLASFNYLGFAAADEYCTPRVIQSLKKYSASTCSSRVDGGNTLLHLELEELVAKFVRKPAAILLAMGYATNSAIIPALIGKGGLIISDALNHNSIASGARASGATIRVFQHNNPAHLEKLLREQIASGQPRTHRAWKKILVIVEGIYSMEGELCKLPEIISVCKKYKAYTYMDEAHSIGAVGKTGRGVCELLGVDTADVDIMMGTLSKSFGSSGGYIAASKEIIQHLKLTCPSHIYGTSMSPPAVQQVISAMKVILGEDGTDRGAKKIAQIRDNSNFFRSELQKMGFEVLGDNDSPVMPFMVYNPAKMPAFSRECLRQNVAVVPVGFPATPLLLGRIRICISASHSREDLIKGLEVISNVGDLVGIKYLSAEQEETTSVEKPKKLQ</sequence>
<evidence type="ECO:0000256" key="3">
    <source>
        <dbReference type="ARBA" id="ARBA00004760"/>
    </source>
</evidence>
<dbReference type="GO" id="GO:0017059">
    <property type="term" value="C:serine palmitoyltransferase complex"/>
    <property type="evidence" value="ECO:0007669"/>
    <property type="project" value="TreeGrafter"/>
</dbReference>
<dbReference type="eggNOG" id="KOG1357">
    <property type="taxonomic scope" value="Eukaryota"/>
</dbReference>
<protein>
    <recommendedName>
        <fullName evidence="6">serine C-palmitoyltransferase</fullName>
        <ecNumber evidence="6">2.3.1.50</ecNumber>
    </recommendedName>
</protein>
<reference evidence="17 18" key="1">
    <citation type="submission" date="2012-08" db="EMBL/GenBank/DDBJ databases">
        <title>Oryza genome evolution.</title>
        <authorList>
            <person name="Wing R.A."/>
        </authorList>
    </citation>
    <scope>NUCLEOTIDE SEQUENCE</scope>
</reference>
<dbReference type="AlphaFoldDB" id="A0A0D9V9U6"/>
<reference evidence="18" key="2">
    <citation type="submission" date="2013-12" db="EMBL/GenBank/DDBJ databases">
        <authorList>
            <person name="Yu Y."/>
            <person name="Lee S."/>
            <person name="de Baynast K."/>
            <person name="Wissotski M."/>
            <person name="Liu L."/>
            <person name="Talag J."/>
            <person name="Goicoechea J."/>
            <person name="Angelova A."/>
            <person name="Jetty R."/>
            <person name="Kudrna D."/>
            <person name="Golser W."/>
            <person name="Rivera L."/>
            <person name="Zhang J."/>
            <person name="Wing R."/>
        </authorList>
    </citation>
    <scope>NUCLEOTIDE SEQUENCE</scope>
</reference>
<keyword evidence="7" id="KW-0808">Transferase</keyword>
<evidence type="ECO:0000256" key="6">
    <source>
        <dbReference type="ARBA" id="ARBA00013220"/>
    </source>
</evidence>
<dbReference type="InterPro" id="IPR050087">
    <property type="entry name" value="AON_synthase_class-II"/>
</dbReference>
<evidence type="ECO:0000256" key="5">
    <source>
        <dbReference type="ARBA" id="ARBA00008392"/>
    </source>
</evidence>
<feature type="transmembrane region" description="Helical" evidence="15">
    <location>
        <begin position="7"/>
        <end position="26"/>
    </location>
</feature>
<dbReference type="SUPFAM" id="SSF53383">
    <property type="entry name" value="PLP-dependent transferases"/>
    <property type="match status" value="2"/>
</dbReference>
<dbReference type="GO" id="GO:0046512">
    <property type="term" value="P:sphingosine biosynthetic process"/>
    <property type="evidence" value="ECO:0007669"/>
    <property type="project" value="TreeGrafter"/>
</dbReference>
<evidence type="ECO:0000256" key="13">
    <source>
        <dbReference type="ARBA" id="ARBA00023136"/>
    </source>
</evidence>
<feature type="domain" description="Aminotransferase class I/classII large" evidence="16">
    <location>
        <begin position="659"/>
        <end position="1018"/>
    </location>
</feature>
<keyword evidence="9" id="KW-0256">Endoplasmic reticulum</keyword>